<accession>A0ABU4G8L6</accession>
<comment type="catalytic activity">
    <reaction evidence="10">
        <text>an acyl phosphate + sn-glycerol 3-phosphate = a 1-acyl-sn-glycero-3-phosphate + phosphate</text>
        <dbReference type="Rhea" id="RHEA:34075"/>
        <dbReference type="ChEBI" id="CHEBI:43474"/>
        <dbReference type="ChEBI" id="CHEBI:57597"/>
        <dbReference type="ChEBI" id="CHEBI:57970"/>
        <dbReference type="ChEBI" id="CHEBI:59918"/>
        <dbReference type="EC" id="2.3.1.275"/>
    </reaction>
</comment>
<keyword evidence="11" id="KW-0012">Acyltransferase</keyword>
<dbReference type="SMART" id="SM01207">
    <property type="entry name" value="G3P_acyltransf"/>
    <property type="match status" value="1"/>
</dbReference>
<sequence length="184" mass="19416">MDVVLVIMCAYAAGNFLTASVVGKLFYARNIRVEGSGNPGARNMGRVLGKKAFVITFLGDAMKGVVAVLLAKSLGLSESIQLISLLAAMLGHIFPVVAKFKGGEGISTFIGGMLAFNPFAVGLVVLAFLILQPFLKTFSATGFTAISLTPLFLFLLTKDWAQVGLAAVLVALLLCVRNRHEAPV</sequence>
<keyword evidence="2 10" id="KW-0444">Lipid biosynthesis</keyword>
<feature type="transmembrane region" description="Helical" evidence="10">
    <location>
        <begin position="52"/>
        <end position="70"/>
    </location>
</feature>
<dbReference type="HAMAP" id="MF_01043">
    <property type="entry name" value="PlsY"/>
    <property type="match status" value="1"/>
</dbReference>
<feature type="transmembrane region" description="Helical" evidence="10">
    <location>
        <begin position="82"/>
        <end position="100"/>
    </location>
</feature>
<evidence type="ECO:0000313" key="11">
    <source>
        <dbReference type="EMBL" id="MDW0113246.1"/>
    </source>
</evidence>
<protein>
    <recommendedName>
        <fullName evidence="10">Glycerol-3-phosphate acyltransferase</fullName>
    </recommendedName>
    <alternativeName>
        <fullName evidence="10">Acyl-PO4 G3P acyltransferase</fullName>
    </alternativeName>
    <alternativeName>
        <fullName evidence="10">Acyl-phosphate--glycerol-3-phosphate acyltransferase</fullName>
    </alternativeName>
    <alternativeName>
        <fullName evidence="10">G3P acyltransferase</fullName>
        <shortName evidence="10">GPAT</shortName>
        <ecNumber evidence="10">2.3.1.275</ecNumber>
    </alternativeName>
    <alternativeName>
        <fullName evidence="10">Lysophosphatidic acid synthase</fullName>
        <shortName evidence="10">LPA synthase</shortName>
    </alternativeName>
</protein>
<evidence type="ECO:0000256" key="1">
    <source>
        <dbReference type="ARBA" id="ARBA00022475"/>
    </source>
</evidence>
<dbReference type="GO" id="GO:0016746">
    <property type="term" value="F:acyltransferase activity"/>
    <property type="evidence" value="ECO:0007669"/>
    <property type="project" value="UniProtKB-KW"/>
</dbReference>
<evidence type="ECO:0000256" key="8">
    <source>
        <dbReference type="ARBA" id="ARBA00023209"/>
    </source>
</evidence>
<keyword evidence="3 10" id="KW-0808">Transferase</keyword>
<dbReference type="Proteomes" id="UP001282284">
    <property type="component" value="Unassembled WGS sequence"/>
</dbReference>
<feature type="transmembrane region" description="Helical" evidence="10">
    <location>
        <begin position="160"/>
        <end position="176"/>
    </location>
</feature>
<dbReference type="PANTHER" id="PTHR30309:SF0">
    <property type="entry name" value="GLYCEROL-3-PHOSPHATE ACYLTRANSFERASE-RELATED"/>
    <property type="match status" value="1"/>
</dbReference>
<evidence type="ECO:0000313" key="12">
    <source>
        <dbReference type="Proteomes" id="UP001282284"/>
    </source>
</evidence>
<comment type="function">
    <text evidence="10">Catalyzes the transfer of an acyl group from acyl-phosphate (acyl-PO(4)) to glycerol-3-phosphate (G3P) to form lysophosphatidic acid (LPA). This enzyme utilizes acyl-phosphate as fatty acyl donor, but not acyl-CoA or acyl-ACP.</text>
</comment>
<comment type="similarity">
    <text evidence="10">Belongs to the PlsY family.</text>
</comment>
<gene>
    <name evidence="10" type="primary">plsY</name>
    <name evidence="11" type="ORF">QT711_08600</name>
</gene>
<evidence type="ECO:0000256" key="6">
    <source>
        <dbReference type="ARBA" id="ARBA00023098"/>
    </source>
</evidence>
<keyword evidence="1 10" id="KW-1003">Cell membrane</keyword>
<evidence type="ECO:0000256" key="3">
    <source>
        <dbReference type="ARBA" id="ARBA00022679"/>
    </source>
</evidence>
<dbReference type="RefSeq" id="WP_317943461.1">
    <property type="nucleotide sequence ID" value="NZ_JAUBDI010000006.1"/>
</dbReference>
<proteinExistence type="inferred from homology"/>
<evidence type="ECO:0000256" key="4">
    <source>
        <dbReference type="ARBA" id="ARBA00022692"/>
    </source>
</evidence>
<comment type="caution">
    <text evidence="11">The sequence shown here is derived from an EMBL/GenBank/DDBJ whole genome shotgun (WGS) entry which is preliminary data.</text>
</comment>
<keyword evidence="7 10" id="KW-0472">Membrane</keyword>
<evidence type="ECO:0000256" key="2">
    <source>
        <dbReference type="ARBA" id="ARBA00022516"/>
    </source>
</evidence>
<keyword evidence="6 10" id="KW-0443">Lipid metabolism</keyword>
<dbReference type="EC" id="2.3.1.275" evidence="10"/>
<dbReference type="Pfam" id="PF02660">
    <property type="entry name" value="G3P_acyltransf"/>
    <property type="match status" value="1"/>
</dbReference>
<comment type="subcellular location">
    <subcellularLocation>
        <location evidence="10">Cell membrane</location>
        <topology evidence="10">Multi-pass membrane protein</topology>
    </subcellularLocation>
</comment>
<dbReference type="InterPro" id="IPR003811">
    <property type="entry name" value="G3P_acylTferase_PlsY"/>
</dbReference>
<evidence type="ECO:0000256" key="5">
    <source>
        <dbReference type="ARBA" id="ARBA00022989"/>
    </source>
</evidence>
<dbReference type="EMBL" id="JAUBDI010000006">
    <property type="protein sequence ID" value="MDW0113246.1"/>
    <property type="molecule type" value="Genomic_DNA"/>
</dbReference>
<keyword evidence="9 10" id="KW-1208">Phospholipid metabolism</keyword>
<evidence type="ECO:0000256" key="10">
    <source>
        <dbReference type="HAMAP-Rule" id="MF_01043"/>
    </source>
</evidence>
<keyword evidence="4 10" id="KW-0812">Transmembrane</keyword>
<keyword evidence="8 10" id="KW-0594">Phospholipid biosynthesis</keyword>
<organism evidence="11 12">
    <name type="scientific">Sporosarcina saromensis</name>
    <dbReference type="NCBI Taxonomy" id="359365"/>
    <lineage>
        <taxon>Bacteria</taxon>
        <taxon>Bacillati</taxon>
        <taxon>Bacillota</taxon>
        <taxon>Bacilli</taxon>
        <taxon>Bacillales</taxon>
        <taxon>Caryophanaceae</taxon>
        <taxon>Sporosarcina</taxon>
    </lineage>
</organism>
<dbReference type="PANTHER" id="PTHR30309">
    <property type="entry name" value="INNER MEMBRANE PROTEIN YGIH"/>
    <property type="match status" value="1"/>
</dbReference>
<keyword evidence="12" id="KW-1185">Reference proteome</keyword>
<comment type="subunit">
    <text evidence="10">Probably interacts with PlsX.</text>
</comment>
<evidence type="ECO:0000256" key="7">
    <source>
        <dbReference type="ARBA" id="ARBA00023136"/>
    </source>
</evidence>
<evidence type="ECO:0000256" key="9">
    <source>
        <dbReference type="ARBA" id="ARBA00023264"/>
    </source>
</evidence>
<comment type="pathway">
    <text evidence="10">Lipid metabolism; phospholipid metabolism.</text>
</comment>
<name>A0ABU4G8L6_9BACL</name>
<reference evidence="11 12" key="1">
    <citation type="submission" date="2023-06" db="EMBL/GenBank/DDBJ databases">
        <title>Sporosarcina sp. nov., isolated from Korean traditional fermented seafood 'Jeotgal'.</title>
        <authorList>
            <person name="Yang A.I."/>
            <person name="Shin N.-R."/>
        </authorList>
    </citation>
    <scope>NUCLEOTIDE SEQUENCE [LARGE SCALE GENOMIC DNA]</scope>
    <source>
        <strain evidence="11 12">KCTC13119</strain>
    </source>
</reference>
<keyword evidence="5 10" id="KW-1133">Transmembrane helix</keyword>
<feature type="transmembrane region" description="Helical" evidence="10">
    <location>
        <begin position="106"/>
        <end position="131"/>
    </location>
</feature>